<protein>
    <recommendedName>
        <fullName evidence="1">YcgL domain-containing protein ACFP58_09470</fullName>
    </recommendedName>
</protein>
<dbReference type="HAMAP" id="MF_01866">
    <property type="entry name" value="UPF0745"/>
    <property type="match status" value="1"/>
</dbReference>
<dbReference type="Gene3D" id="3.10.510.20">
    <property type="entry name" value="YcgL domain"/>
    <property type="match status" value="1"/>
</dbReference>
<evidence type="ECO:0000313" key="4">
    <source>
        <dbReference type="Proteomes" id="UP001596264"/>
    </source>
</evidence>
<dbReference type="PROSITE" id="PS51648">
    <property type="entry name" value="YCGL"/>
    <property type="match status" value="1"/>
</dbReference>
<keyword evidence="4" id="KW-1185">Reference proteome</keyword>
<comment type="caution">
    <text evidence="3">The sequence shown here is derived from an EMBL/GenBank/DDBJ whole genome shotgun (WGS) entry which is preliminary data.</text>
</comment>
<sequence>MHCDIYKFLKHDDMYIYIARPDYPNDTDEIKDWLGVLPKDFRAGLGRSKFVMHLDLATTPTLARVDKEEVLAKLASQGYFVQLPPQDVMRRQAELRARESQDSIYNT</sequence>
<proteinExistence type="inferred from homology"/>
<dbReference type="InterPro" id="IPR038068">
    <property type="entry name" value="YcgL-like_sf"/>
</dbReference>
<organism evidence="3 4">
    <name type="scientific">Psychrobacter glacincola</name>
    <dbReference type="NCBI Taxonomy" id="56810"/>
    <lineage>
        <taxon>Bacteria</taxon>
        <taxon>Pseudomonadati</taxon>
        <taxon>Pseudomonadota</taxon>
        <taxon>Gammaproteobacteria</taxon>
        <taxon>Moraxellales</taxon>
        <taxon>Moraxellaceae</taxon>
        <taxon>Psychrobacter</taxon>
    </lineage>
</organism>
<dbReference type="InterPro" id="IPR027354">
    <property type="entry name" value="YcgL_dom"/>
</dbReference>
<evidence type="ECO:0000256" key="1">
    <source>
        <dbReference type="HAMAP-Rule" id="MF_01866"/>
    </source>
</evidence>
<dbReference type="EMBL" id="JBHSTZ010000026">
    <property type="protein sequence ID" value="MFC6381682.1"/>
    <property type="molecule type" value="Genomic_DNA"/>
</dbReference>
<name>A0ABW1W7L1_9GAMM</name>
<dbReference type="RefSeq" id="WP_011513153.1">
    <property type="nucleotide sequence ID" value="NZ_CAJGZK010000016.1"/>
</dbReference>
<dbReference type="SUPFAM" id="SSF160191">
    <property type="entry name" value="YcgL-like"/>
    <property type="match status" value="1"/>
</dbReference>
<gene>
    <name evidence="3" type="ORF">ACFP58_09470</name>
</gene>
<evidence type="ECO:0000259" key="2">
    <source>
        <dbReference type="PROSITE" id="PS51648"/>
    </source>
</evidence>
<feature type="domain" description="YcgL" evidence="2">
    <location>
        <begin position="1"/>
        <end position="95"/>
    </location>
</feature>
<evidence type="ECO:0000313" key="3">
    <source>
        <dbReference type="EMBL" id="MFC6381682.1"/>
    </source>
</evidence>
<dbReference type="PANTHER" id="PTHR38109">
    <property type="entry name" value="PROTEIN YCGL"/>
    <property type="match status" value="1"/>
</dbReference>
<dbReference type="Pfam" id="PF05166">
    <property type="entry name" value="YcgL"/>
    <property type="match status" value="1"/>
</dbReference>
<reference evidence="4" key="1">
    <citation type="journal article" date="2019" name="Int. J. Syst. Evol. Microbiol.">
        <title>The Global Catalogue of Microorganisms (GCM) 10K type strain sequencing project: providing services to taxonomists for standard genome sequencing and annotation.</title>
        <authorList>
            <consortium name="The Broad Institute Genomics Platform"/>
            <consortium name="The Broad Institute Genome Sequencing Center for Infectious Disease"/>
            <person name="Wu L."/>
            <person name="Ma J."/>
        </authorList>
    </citation>
    <scope>NUCLEOTIDE SEQUENCE [LARGE SCALE GENOMIC DNA]</scope>
    <source>
        <strain evidence="4">CCM 2050</strain>
    </source>
</reference>
<dbReference type="PANTHER" id="PTHR38109:SF1">
    <property type="entry name" value="PROTEIN YCGL"/>
    <property type="match status" value="1"/>
</dbReference>
<accession>A0ABW1W7L1</accession>
<dbReference type="Proteomes" id="UP001596264">
    <property type="component" value="Unassembled WGS sequence"/>
</dbReference>